<dbReference type="OrthoDB" id="5945655at2759"/>
<dbReference type="Gene3D" id="3.30.2460.20">
    <property type="match status" value="1"/>
</dbReference>
<dbReference type="AlphaFoldDB" id="A0A7J7KPF0"/>
<evidence type="ECO:0000256" key="7">
    <source>
        <dbReference type="ARBA" id="ARBA00023157"/>
    </source>
</evidence>
<proteinExistence type="inferred from homology"/>
<evidence type="ECO:0000256" key="5">
    <source>
        <dbReference type="ARBA" id="ARBA00022530"/>
    </source>
</evidence>
<comment type="similarity">
    <text evidence="2 10">Belongs to the Wnt family.</text>
</comment>
<comment type="function">
    <text evidence="10">Ligand for members of the frizzled family of seven transmembrane receptors.</text>
</comment>
<dbReference type="FunFam" id="3.30.2460.20:FF:000001">
    <property type="entry name" value="Wnt homolog"/>
    <property type="match status" value="1"/>
</dbReference>
<keyword evidence="6 10" id="KW-0879">Wnt signaling pathway</keyword>
<evidence type="ECO:0000256" key="3">
    <source>
        <dbReference type="ARBA" id="ARBA00022473"/>
    </source>
</evidence>
<keyword evidence="3 10" id="KW-0217">Developmental protein</keyword>
<evidence type="ECO:0000256" key="6">
    <source>
        <dbReference type="ARBA" id="ARBA00022687"/>
    </source>
</evidence>
<name>A0A7J7KPF0_BUGNE</name>
<organism evidence="12 13">
    <name type="scientific">Bugula neritina</name>
    <name type="common">Brown bryozoan</name>
    <name type="synonym">Sertularia neritina</name>
    <dbReference type="NCBI Taxonomy" id="10212"/>
    <lineage>
        <taxon>Eukaryota</taxon>
        <taxon>Metazoa</taxon>
        <taxon>Spiralia</taxon>
        <taxon>Lophotrochozoa</taxon>
        <taxon>Bryozoa</taxon>
        <taxon>Gymnolaemata</taxon>
        <taxon>Cheilostomatida</taxon>
        <taxon>Flustrina</taxon>
        <taxon>Buguloidea</taxon>
        <taxon>Bugulidae</taxon>
        <taxon>Bugula</taxon>
    </lineage>
</organism>
<dbReference type="EMBL" id="VXIV02000185">
    <property type="protein sequence ID" value="KAF6040059.1"/>
    <property type="molecule type" value="Genomic_DNA"/>
</dbReference>
<accession>A0A7J7KPF0</accession>
<evidence type="ECO:0000256" key="9">
    <source>
        <dbReference type="ARBA" id="ARBA00023288"/>
    </source>
</evidence>
<dbReference type="GO" id="GO:0046330">
    <property type="term" value="P:positive regulation of JNK cascade"/>
    <property type="evidence" value="ECO:0007669"/>
    <property type="project" value="TreeGrafter"/>
</dbReference>
<feature type="chain" id="PRO_5029550418" description="Protein Wnt" evidence="11">
    <location>
        <begin position="29"/>
        <end position="361"/>
    </location>
</feature>
<evidence type="ECO:0000256" key="4">
    <source>
        <dbReference type="ARBA" id="ARBA00022525"/>
    </source>
</evidence>
<dbReference type="Proteomes" id="UP000593567">
    <property type="component" value="Unassembled WGS sequence"/>
</dbReference>
<dbReference type="GO" id="GO:0060070">
    <property type="term" value="P:canonical Wnt signaling pathway"/>
    <property type="evidence" value="ECO:0007669"/>
    <property type="project" value="TreeGrafter"/>
</dbReference>
<keyword evidence="5" id="KW-0272">Extracellular matrix</keyword>
<dbReference type="PANTHER" id="PTHR12027:SF112">
    <property type="entry name" value="PROTEIN WNT-2"/>
    <property type="match status" value="1"/>
</dbReference>
<dbReference type="InterPro" id="IPR005817">
    <property type="entry name" value="Wnt"/>
</dbReference>
<gene>
    <name evidence="12" type="ORF">EB796_001628</name>
</gene>
<evidence type="ECO:0000256" key="8">
    <source>
        <dbReference type="ARBA" id="ARBA00023180"/>
    </source>
</evidence>
<keyword evidence="8" id="KW-0325">Glycoprotein</keyword>
<comment type="subcellular location">
    <subcellularLocation>
        <location evidence="1 10">Secreted</location>
        <location evidence="1 10">Extracellular space</location>
        <location evidence="1 10">Extracellular matrix</location>
    </subcellularLocation>
</comment>
<dbReference type="GO" id="GO:0045165">
    <property type="term" value="P:cell fate commitment"/>
    <property type="evidence" value="ECO:0007669"/>
    <property type="project" value="TreeGrafter"/>
</dbReference>
<dbReference type="GO" id="GO:0005109">
    <property type="term" value="F:frizzled binding"/>
    <property type="evidence" value="ECO:0007669"/>
    <property type="project" value="TreeGrafter"/>
</dbReference>
<feature type="signal peptide" evidence="11">
    <location>
        <begin position="1"/>
        <end position="28"/>
    </location>
</feature>
<protein>
    <recommendedName>
        <fullName evidence="10">Protein Wnt</fullName>
    </recommendedName>
</protein>
<evidence type="ECO:0000256" key="11">
    <source>
        <dbReference type="SAM" id="SignalP"/>
    </source>
</evidence>
<reference evidence="12" key="1">
    <citation type="submission" date="2020-06" db="EMBL/GenBank/DDBJ databases">
        <title>Draft genome of Bugula neritina, a colonial animal packing powerful symbionts and potential medicines.</title>
        <authorList>
            <person name="Rayko M."/>
        </authorList>
    </citation>
    <scope>NUCLEOTIDE SEQUENCE [LARGE SCALE GENOMIC DNA]</scope>
    <source>
        <strain evidence="12">Kwan_BN1</strain>
    </source>
</reference>
<dbReference type="GO" id="GO:0005125">
    <property type="term" value="F:cytokine activity"/>
    <property type="evidence" value="ECO:0007669"/>
    <property type="project" value="TreeGrafter"/>
</dbReference>
<dbReference type="SMART" id="SM00097">
    <property type="entry name" value="WNT1"/>
    <property type="match status" value="1"/>
</dbReference>
<dbReference type="PRINTS" id="PR01349">
    <property type="entry name" value="WNTPROTEIN"/>
</dbReference>
<keyword evidence="9" id="KW-0449">Lipoprotein</keyword>
<keyword evidence="4" id="KW-0964">Secreted</keyword>
<keyword evidence="13" id="KW-1185">Reference proteome</keyword>
<keyword evidence="7" id="KW-1015">Disulfide bond</keyword>
<evidence type="ECO:0000313" key="13">
    <source>
        <dbReference type="Proteomes" id="UP000593567"/>
    </source>
</evidence>
<dbReference type="GO" id="GO:0030182">
    <property type="term" value="P:neuron differentiation"/>
    <property type="evidence" value="ECO:0007669"/>
    <property type="project" value="TreeGrafter"/>
</dbReference>
<keyword evidence="11" id="KW-0732">Signal</keyword>
<evidence type="ECO:0000256" key="2">
    <source>
        <dbReference type="ARBA" id="ARBA00005683"/>
    </source>
</evidence>
<evidence type="ECO:0000313" key="12">
    <source>
        <dbReference type="EMBL" id="KAF6040059.1"/>
    </source>
</evidence>
<dbReference type="Pfam" id="PF00110">
    <property type="entry name" value="wnt"/>
    <property type="match status" value="1"/>
</dbReference>
<evidence type="ECO:0000256" key="1">
    <source>
        <dbReference type="ARBA" id="ARBA00004498"/>
    </source>
</evidence>
<dbReference type="GO" id="GO:0005615">
    <property type="term" value="C:extracellular space"/>
    <property type="evidence" value="ECO:0007669"/>
    <property type="project" value="TreeGrafter"/>
</dbReference>
<sequence>MNCKMATAQHSRAILIASIYILLSASFSRNIVSCSTVVTLGANVICNNIPGLVTKQRSICNTRPDAMVSIGQGAEQALAECEHQFKNMRWNCSLRSSNVSSLQLGTNLRVGSREAGFALSIRSAGISHGITQACSSGTLQGCGCDKEKQEGEWSEGGWQWGGCSADIEYGNEFARLFVDAEESKRTPRSLMNLHNNRAGRKLLRKLVEIECKCLGPSGSCAVKSCWTKLPIFRRVGETLMKRYYRAKKVQPVQLLKHRQSLKLYRTRRNSEDAKPGRADLVFLDDSPNYCDYNPTVGSLGTHNRQCNRSSAGADGCQRLCCGRGYNTHEYTRTWQCDCKFHWCCHVTCKECQEKTEVYNCK</sequence>
<evidence type="ECO:0000256" key="10">
    <source>
        <dbReference type="RuleBase" id="RU003500"/>
    </source>
</evidence>
<dbReference type="PANTHER" id="PTHR12027">
    <property type="entry name" value="WNT RELATED"/>
    <property type="match status" value="1"/>
</dbReference>
<comment type="caution">
    <text evidence="12">The sequence shown here is derived from an EMBL/GenBank/DDBJ whole genome shotgun (WGS) entry which is preliminary data.</text>
</comment>
<dbReference type="InterPro" id="IPR043158">
    <property type="entry name" value="Wnt_C"/>
</dbReference>